<dbReference type="eggNOG" id="KOG1657">
    <property type="taxonomic scope" value="Eukaryota"/>
</dbReference>
<feature type="compositionally biased region" description="Pro residues" evidence="7">
    <location>
        <begin position="211"/>
        <end position="225"/>
    </location>
</feature>
<dbReference type="KEGG" id="cvr:CHLNCDRAFT_135742"/>
<gene>
    <name evidence="9" type="ORF">CHLNCDRAFT_135742</name>
</gene>
<dbReference type="Pfam" id="PF00808">
    <property type="entry name" value="CBFD_NFYB_HMF"/>
    <property type="match status" value="1"/>
</dbReference>
<name>E1ZIW8_CHLVA</name>
<evidence type="ECO:0000313" key="10">
    <source>
        <dbReference type="Proteomes" id="UP000008141"/>
    </source>
</evidence>
<proteinExistence type="inferred from homology"/>
<dbReference type="SUPFAM" id="SSF47113">
    <property type="entry name" value="Histone-fold"/>
    <property type="match status" value="1"/>
</dbReference>
<feature type="domain" description="Transcription factor CBF/NF-Y/archaeal histone" evidence="8">
    <location>
        <begin position="82"/>
        <end position="144"/>
    </location>
</feature>
<dbReference type="InterPro" id="IPR003958">
    <property type="entry name" value="CBFA_NFYB_domain"/>
</dbReference>
<dbReference type="InterPro" id="IPR050568">
    <property type="entry name" value="Transcr_DNA_Rep_Reg"/>
</dbReference>
<evidence type="ECO:0000256" key="4">
    <source>
        <dbReference type="ARBA" id="ARBA00023163"/>
    </source>
</evidence>
<dbReference type="FunFam" id="1.10.20.10:FF:000006">
    <property type="entry name" value="Nuclear transcription factor Y subunit gamma"/>
    <property type="match status" value="1"/>
</dbReference>
<dbReference type="RefSeq" id="XP_005846332.1">
    <property type="nucleotide sequence ID" value="XM_005846270.1"/>
</dbReference>
<keyword evidence="10" id="KW-1185">Reference proteome</keyword>
<dbReference type="GO" id="GO:0000981">
    <property type="term" value="F:DNA-binding transcription factor activity, RNA polymerase II-specific"/>
    <property type="evidence" value="ECO:0007669"/>
    <property type="project" value="TreeGrafter"/>
</dbReference>
<dbReference type="CDD" id="cd22908">
    <property type="entry name" value="HFD_NFYC-like"/>
    <property type="match status" value="1"/>
</dbReference>
<dbReference type="EMBL" id="GL433848">
    <property type="protein sequence ID" value="EFN54230.1"/>
    <property type="molecule type" value="Genomic_DNA"/>
</dbReference>
<dbReference type="GO" id="GO:0046982">
    <property type="term" value="F:protein heterodimerization activity"/>
    <property type="evidence" value="ECO:0007669"/>
    <property type="project" value="InterPro"/>
</dbReference>
<dbReference type="OrthoDB" id="1272441at2759"/>
<dbReference type="Proteomes" id="UP000008141">
    <property type="component" value="Unassembled WGS sequence"/>
</dbReference>
<keyword evidence="2" id="KW-0805">Transcription regulation</keyword>
<dbReference type="STRING" id="554065.E1ZIW8"/>
<evidence type="ECO:0000256" key="1">
    <source>
        <dbReference type="ARBA" id="ARBA00004123"/>
    </source>
</evidence>
<organism evidence="10">
    <name type="scientific">Chlorella variabilis</name>
    <name type="common">Green alga</name>
    <dbReference type="NCBI Taxonomy" id="554065"/>
    <lineage>
        <taxon>Eukaryota</taxon>
        <taxon>Viridiplantae</taxon>
        <taxon>Chlorophyta</taxon>
        <taxon>core chlorophytes</taxon>
        <taxon>Trebouxiophyceae</taxon>
        <taxon>Chlorellales</taxon>
        <taxon>Chlorellaceae</taxon>
        <taxon>Chlorella clade</taxon>
        <taxon>Chlorella</taxon>
    </lineage>
</organism>
<protein>
    <recommendedName>
        <fullName evidence="8">Transcription factor CBF/NF-Y/archaeal histone domain-containing protein</fullName>
    </recommendedName>
</protein>
<dbReference type="GO" id="GO:0000978">
    <property type="term" value="F:RNA polymerase II cis-regulatory region sequence-specific DNA binding"/>
    <property type="evidence" value="ECO:0007669"/>
    <property type="project" value="TreeGrafter"/>
</dbReference>
<dbReference type="AlphaFoldDB" id="E1ZIW8"/>
<dbReference type="InParanoid" id="E1ZIW8"/>
<dbReference type="GO" id="GO:0005634">
    <property type="term" value="C:nucleus"/>
    <property type="evidence" value="ECO:0007669"/>
    <property type="project" value="UniProtKB-SubCell"/>
</dbReference>
<evidence type="ECO:0000256" key="2">
    <source>
        <dbReference type="ARBA" id="ARBA00023015"/>
    </source>
</evidence>
<evidence type="ECO:0000256" key="7">
    <source>
        <dbReference type="SAM" id="MobiDB-lite"/>
    </source>
</evidence>
<feature type="compositionally biased region" description="Low complexity" evidence="7">
    <location>
        <begin position="226"/>
        <end position="239"/>
    </location>
</feature>
<evidence type="ECO:0000256" key="6">
    <source>
        <dbReference type="ARBA" id="ARBA00038129"/>
    </source>
</evidence>
<feature type="compositionally biased region" description="Low complexity" evidence="7">
    <location>
        <begin position="1"/>
        <end position="35"/>
    </location>
</feature>
<keyword evidence="5" id="KW-0539">Nucleus</keyword>
<dbReference type="GeneID" id="17353884"/>
<dbReference type="Gene3D" id="1.10.20.10">
    <property type="entry name" value="Histone, subunit A"/>
    <property type="match status" value="1"/>
</dbReference>
<keyword evidence="4" id="KW-0804">Transcription</keyword>
<accession>E1ZIW8</accession>
<sequence>MTGQSQQQPAQQPAGGVGAQQQLAGSGSGGASLPYPAQPATYMQQFYAQQQLAEELRKFWAQMQTEVDEHSEVLQDFKNQALPLARIKKIMKSDEDVRMISAEAPVLFARACEFFIQELTIRSWSAAQEFKRRTLQRSDVATAIARTDIFDFLVDIVPREEANELAGGDAAAAGQLAGVAVPPMPLGQAPPMPLGLFPPGGQQGQQQQGFLPPPGQQQFLQPPPGQQQFLQQQQQQGAPGNQGGGPGMLPYNLPPYMAPPPFSFQLGAPSQQQPGMQFPPPQ</sequence>
<evidence type="ECO:0000313" key="9">
    <source>
        <dbReference type="EMBL" id="EFN54230.1"/>
    </source>
</evidence>
<evidence type="ECO:0000256" key="5">
    <source>
        <dbReference type="ARBA" id="ARBA00023242"/>
    </source>
</evidence>
<evidence type="ECO:0000256" key="3">
    <source>
        <dbReference type="ARBA" id="ARBA00023125"/>
    </source>
</evidence>
<feature type="region of interest" description="Disordered" evidence="7">
    <location>
        <begin position="189"/>
        <end position="282"/>
    </location>
</feature>
<dbReference type="InterPro" id="IPR009072">
    <property type="entry name" value="Histone-fold"/>
</dbReference>
<comment type="subcellular location">
    <subcellularLocation>
        <location evidence="1">Nucleus</location>
    </subcellularLocation>
</comment>
<evidence type="ECO:0000259" key="8">
    <source>
        <dbReference type="Pfam" id="PF00808"/>
    </source>
</evidence>
<dbReference type="PANTHER" id="PTHR10252:SF117">
    <property type="entry name" value="TRANSCRIPTION FACTOR CBF_NF-Y_ARCHAEAL HISTONE DOMAIN-CONTAINING PROTEIN"/>
    <property type="match status" value="1"/>
</dbReference>
<feature type="region of interest" description="Disordered" evidence="7">
    <location>
        <begin position="1"/>
        <end position="36"/>
    </location>
</feature>
<dbReference type="FunCoup" id="E1ZIW8">
    <property type="interactions" value="1215"/>
</dbReference>
<feature type="compositionally biased region" description="Pro residues" evidence="7">
    <location>
        <begin position="252"/>
        <end position="262"/>
    </location>
</feature>
<comment type="similarity">
    <text evidence="6">Belongs to the NFYC/HAP5 subunit family.</text>
</comment>
<keyword evidence="3" id="KW-0238">DNA-binding</keyword>
<dbReference type="PANTHER" id="PTHR10252">
    <property type="entry name" value="HISTONE-LIKE TRANSCRIPTION FACTOR CCAAT-RELATED"/>
    <property type="match status" value="1"/>
</dbReference>
<feature type="compositionally biased region" description="Low complexity" evidence="7">
    <location>
        <begin position="194"/>
        <end position="210"/>
    </location>
</feature>
<reference evidence="9 10" key="1">
    <citation type="journal article" date="2010" name="Plant Cell">
        <title>The Chlorella variabilis NC64A genome reveals adaptation to photosymbiosis, coevolution with viruses, and cryptic sex.</title>
        <authorList>
            <person name="Blanc G."/>
            <person name="Duncan G."/>
            <person name="Agarkova I."/>
            <person name="Borodovsky M."/>
            <person name="Gurnon J."/>
            <person name="Kuo A."/>
            <person name="Lindquist E."/>
            <person name="Lucas S."/>
            <person name="Pangilinan J."/>
            <person name="Polle J."/>
            <person name="Salamov A."/>
            <person name="Terry A."/>
            <person name="Yamada T."/>
            <person name="Dunigan D.D."/>
            <person name="Grigoriev I.V."/>
            <person name="Claverie J.M."/>
            <person name="Van Etten J.L."/>
        </authorList>
    </citation>
    <scope>NUCLEOTIDE SEQUENCE [LARGE SCALE GENOMIC DNA]</scope>
    <source>
        <strain evidence="9 10">NC64A</strain>
    </source>
</reference>